<feature type="compositionally biased region" description="Polar residues" evidence="1">
    <location>
        <begin position="47"/>
        <end position="57"/>
    </location>
</feature>
<dbReference type="EMBL" id="BTGU01000085">
    <property type="protein sequence ID" value="GMN59266.1"/>
    <property type="molecule type" value="Genomic_DNA"/>
</dbReference>
<accession>A0AA88DPZ0</accession>
<feature type="signal peptide" evidence="2">
    <location>
        <begin position="1"/>
        <end position="30"/>
    </location>
</feature>
<organism evidence="3 4">
    <name type="scientific">Ficus carica</name>
    <name type="common">Common fig</name>
    <dbReference type="NCBI Taxonomy" id="3494"/>
    <lineage>
        <taxon>Eukaryota</taxon>
        <taxon>Viridiplantae</taxon>
        <taxon>Streptophyta</taxon>
        <taxon>Embryophyta</taxon>
        <taxon>Tracheophyta</taxon>
        <taxon>Spermatophyta</taxon>
        <taxon>Magnoliopsida</taxon>
        <taxon>eudicotyledons</taxon>
        <taxon>Gunneridae</taxon>
        <taxon>Pentapetalae</taxon>
        <taxon>rosids</taxon>
        <taxon>fabids</taxon>
        <taxon>Rosales</taxon>
        <taxon>Moraceae</taxon>
        <taxon>Ficeae</taxon>
        <taxon>Ficus</taxon>
    </lineage>
</organism>
<keyword evidence="2" id="KW-0732">Signal</keyword>
<evidence type="ECO:0000256" key="2">
    <source>
        <dbReference type="SAM" id="SignalP"/>
    </source>
</evidence>
<comment type="caution">
    <text evidence="3">The sequence shown here is derived from an EMBL/GenBank/DDBJ whole genome shotgun (WGS) entry which is preliminary data.</text>
</comment>
<keyword evidence="4" id="KW-1185">Reference proteome</keyword>
<reference evidence="3" key="1">
    <citation type="submission" date="2023-07" db="EMBL/GenBank/DDBJ databases">
        <title>draft genome sequence of fig (Ficus carica).</title>
        <authorList>
            <person name="Takahashi T."/>
            <person name="Nishimura K."/>
        </authorList>
    </citation>
    <scope>NUCLEOTIDE SEQUENCE</scope>
</reference>
<proteinExistence type="predicted"/>
<protein>
    <submittedName>
        <fullName evidence="3">Uncharacterized protein</fullName>
    </submittedName>
</protein>
<sequence length="90" mass="9739">MKLRCCESLTMASLVILLMFSLWLSVVAQARVLPSTSSSFVWPSSSQKALPSLNSESVKPKETSVAASLRKIPPSTANPTQNKSKSKRMG</sequence>
<evidence type="ECO:0000313" key="4">
    <source>
        <dbReference type="Proteomes" id="UP001187192"/>
    </source>
</evidence>
<feature type="compositionally biased region" description="Low complexity" evidence="1">
    <location>
        <begin position="37"/>
        <end position="46"/>
    </location>
</feature>
<evidence type="ECO:0000313" key="3">
    <source>
        <dbReference type="EMBL" id="GMN59266.1"/>
    </source>
</evidence>
<dbReference type="Proteomes" id="UP001187192">
    <property type="component" value="Unassembled WGS sequence"/>
</dbReference>
<feature type="chain" id="PRO_5041688363" evidence="2">
    <location>
        <begin position="31"/>
        <end position="90"/>
    </location>
</feature>
<evidence type="ECO:0000256" key="1">
    <source>
        <dbReference type="SAM" id="MobiDB-lite"/>
    </source>
</evidence>
<dbReference type="AlphaFoldDB" id="A0AA88DPZ0"/>
<feature type="region of interest" description="Disordered" evidence="1">
    <location>
        <begin position="37"/>
        <end position="90"/>
    </location>
</feature>
<dbReference type="Gramene" id="FCD_00028642-RA">
    <property type="protein sequence ID" value="FCD_00028642-RA:cds"/>
    <property type="gene ID" value="FCD_00028642"/>
</dbReference>
<gene>
    <name evidence="3" type="ORF">TIFTF001_028378</name>
</gene>
<name>A0AA88DPZ0_FICCA</name>